<dbReference type="OrthoDB" id="2537141at2759"/>
<feature type="compositionally biased region" description="Basic and acidic residues" evidence="1">
    <location>
        <begin position="288"/>
        <end position="303"/>
    </location>
</feature>
<feature type="compositionally biased region" description="Basic residues" evidence="1">
    <location>
        <begin position="149"/>
        <end position="177"/>
    </location>
</feature>
<protein>
    <submittedName>
        <fullName evidence="2">Uncharacterized protein</fullName>
    </submittedName>
</protein>
<feature type="compositionally biased region" description="Acidic residues" evidence="1">
    <location>
        <begin position="662"/>
        <end position="672"/>
    </location>
</feature>
<feature type="region of interest" description="Disordered" evidence="1">
    <location>
        <begin position="61"/>
        <end position="198"/>
    </location>
</feature>
<reference evidence="2" key="1">
    <citation type="journal article" date="2020" name="Stud. Mycol.">
        <title>101 Dothideomycetes genomes: a test case for predicting lifestyles and emergence of pathogens.</title>
        <authorList>
            <person name="Haridas S."/>
            <person name="Albert R."/>
            <person name="Binder M."/>
            <person name="Bloem J."/>
            <person name="Labutti K."/>
            <person name="Salamov A."/>
            <person name="Andreopoulos B."/>
            <person name="Baker S."/>
            <person name="Barry K."/>
            <person name="Bills G."/>
            <person name="Bluhm B."/>
            <person name="Cannon C."/>
            <person name="Castanera R."/>
            <person name="Culley D."/>
            <person name="Daum C."/>
            <person name="Ezra D."/>
            <person name="Gonzalez J."/>
            <person name="Henrissat B."/>
            <person name="Kuo A."/>
            <person name="Liang C."/>
            <person name="Lipzen A."/>
            <person name="Lutzoni F."/>
            <person name="Magnuson J."/>
            <person name="Mondo S."/>
            <person name="Nolan M."/>
            <person name="Ohm R."/>
            <person name="Pangilinan J."/>
            <person name="Park H.-J."/>
            <person name="Ramirez L."/>
            <person name="Alfaro M."/>
            <person name="Sun H."/>
            <person name="Tritt A."/>
            <person name="Yoshinaga Y."/>
            <person name="Zwiers L.-H."/>
            <person name="Turgeon B."/>
            <person name="Goodwin S."/>
            <person name="Spatafora J."/>
            <person name="Crous P."/>
            <person name="Grigoriev I."/>
        </authorList>
    </citation>
    <scope>NUCLEOTIDE SEQUENCE</scope>
    <source>
        <strain evidence="2">CBS 107.79</strain>
    </source>
</reference>
<dbReference type="Proteomes" id="UP000800036">
    <property type="component" value="Unassembled WGS sequence"/>
</dbReference>
<feature type="region of interest" description="Disordered" evidence="1">
    <location>
        <begin position="275"/>
        <end position="303"/>
    </location>
</feature>
<feature type="region of interest" description="Disordered" evidence="1">
    <location>
        <begin position="651"/>
        <end position="678"/>
    </location>
</feature>
<feature type="compositionally biased region" description="Low complexity" evidence="1">
    <location>
        <begin position="448"/>
        <end position="459"/>
    </location>
</feature>
<feature type="compositionally biased region" description="Basic and acidic residues" evidence="1">
    <location>
        <begin position="434"/>
        <end position="445"/>
    </location>
</feature>
<sequence>MSAPLYSYDSLSLTGATRACLIPLRLELSMDIHKWLNETVLPQQPPSPHNRGVEHHALRLEQAERDSREKRKRKQSTSDSSLLDDPPQRKKVVLPERGNTVEEDAYEGTRTDASHPTSCSESSASTDPYKRKPRRKTRLERYEPVPPAHAKKRGTHTQRHKKGESKKIRRMSRRKKADKQGSGIVPSFQANNVATDRLTLKPREKLGLFNKGRVSSPVKGRGLPDLVFQEMKFLQKDKNQPEAGPLPGSPRKQRKKNQAHAKEDEISAYFTSVRPALAEQDSNSQAKEGSRQKLRSKERSERERFSIVDKVFSTIESVDKSSQLGFGGKGPRHESGGYISWSESVRTPSAATARLRTEAVRNTGQLDPTPGGQEAGCTDGGGLLHSRPAPPTVTKHPDDGSGGRFQVSSVPPTNERLSRSHSLPQHTSSPRRINLVDRAARRRTLDTVVSPSSMPPFVSTHGDHRRGQAHIPTIPKVNDRSLHVQLSEPTGHRDHNPERETEQRAQEEGDQQTSSSLGRILEDCNTAFHERRKAAALHYSIRESSLDVHIPHVTTSNAKVYPAVRRIPIVQLAGVEEVYHPRAPTVYGPSIYEQQEQHQYEFADLTLDPEVTLPVARYPKGEFCDQEELDDGEQEWDEEAEMATNGLCPFLSDGTGAQQFNDNDDDDDDDDFVDRMGRRSNDVVKPGFWRPHKLY</sequence>
<feature type="region of interest" description="Disordered" evidence="1">
    <location>
        <begin position="487"/>
        <end position="516"/>
    </location>
</feature>
<dbReference type="AlphaFoldDB" id="A0A6A5VFC0"/>
<accession>A0A6A5VFC0</accession>
<feature type="compositionally biased region" description="Polar residues" evidence="1">
    <location>
        <begin position="420"/>
        <end position="431"/>
    </location>
</feature>
<dbReference type="EMBL" id="ML976669">
    <property type="protein sequence ID" value="KAF1975864.1"/>
    <property type="molecule type" value="Genomic_DNA"/>
</dbReference>
<organism evidence="2 3">
    <name type="scientific">Bimuria novae-zelandiae CBS 107.79</name>
    <dbReference type="NCBI Taxonomy" id="1447943"/>
    <lineage>
        <taxon>Eukaryota</taxon>
        <taxon>Fungi</taxon>
        <taxon>Dikarya</taxon>
        <taxon>Ascomycota</taxon>
        <taxon>Pezizomycotina</taxon>
        <taxon>Dothideomycetes</taxon>
        <taxon>Pleosporomycetidae</taxon>
        <taxon>Pleosporales</taxon>
        <taxon>Massarineae</taxon>
        <taxon>Didymosphaeriaceae</taxon>
        <taxon>Bimuria</taxon>
    </lineage>
</organism>
<feature type="compositionally biased region" description="Polar residues" evidence="1">
    <location>
        <begin position="114"/>
        <end position="126"/>
    </location>
</feature>
<name>A0A6A5VFC0_9PLEO</name>
<evidence type="ECO:0000256" key="1">
    <source>
        <dbReference type="SAM" id="MobiDB-lite"/>
    </source>
</evidence>
<proteinExistence type="predicted"/>
<gene>
    <name evidence="2" type="ORF">BU23DRAFT_529815</name>
</gene>
<evidence type="ECO:0000313" key="3">
    <source>
        <dbReference type="Proteomes" id="UP000800036"/>
    </source>
</evidence>
<feature type="region of interest" description="Disordered" evidence="1">
    <location>
        <begin position="361"/>
        <end position="473"/>
    </location>
</feature>
<feature type="region of interest" description="Disordered" evidence="1">
    <location>
        <begin position="236"/>
        <end position="262"/>
    </location>
</feature>
<evidence type="ECO:0000313" key="2">
    <source>
        <dbReference type="EMBL" id="KAF1975864.1"/>
    </source>
</evidence>
<feature type="compositionally biased region" description="Basic and acidic residues" evidence="1">
    <location>
        <begin position="490"/>
        <end position="507"/>
    </location>
</feature>
<keyword evidence="3" id="KW-1185">Reference proteome</keyword>